<keyword evidence="3" id="KW-1185">Reference proteome</keyword>
<keyword evidence="1" id="KW-0812">Transmembrane</keyword>
<reference evidence="2 3" key="1">
    <citation type="submission" date="2023-07" db="EMBL/GenBank/DDBJ databases">
        <title>Genomic Encyclopedia of Type Strains, Phase IV (KMG-IV): sequencing the most valuable type-strain genomes for metagenomic binning, comparative biology and taxonomic classification.</title>
        <authorList>
            <person name="Goeker M."/>
        </authorList>
    </citation>
    <scope>NUCLEOTIDE SEQUENCE [LARGE SCALE GENOMIC DNA]</scope>
    <source>
        <strain evidence="2 3">DSM 46876</strain>
    </source>
</reference>
<proteinExistence type="predicted"/>
<keyword evidence="1" id="KW-1133">Transmembrane helix</keyword>
<organism evidence="2 3">
    <name type="scientific">Croceifilum oryzae</name>
    <dbReference type="NCBI Taxonomy" id="1553429"/>
    <lineage>
        <taxon>Bacteria</taxon>
        <taxon>Bacillati</taxon>
        <taxon>Bacillota</taxon>
        <taxon>Bacilli</taxon>
        <taxon>Bacillales</taxon>
        <taxon>Thermoactinomycetaceae</taxon>
        <taxon>Croceifilum</taxon>
    </lineage>
</organism>
<evidence type="ECO:0000313" key="3">
    <source>
        <dbReference type="Proteomes" id="UP001238450"/>
    </source>
</evidence>
<dbReference type="AlphaFoldDB" id="A0AAJ1THH6"/>
<evidence type="ECO:0000256" key="1">
    <source>
        <dbReference type="SAM" id="Phobius"/>
    </source>
</evidence>
<name>A0AAJ1THH6_9BACL</name>
<comment type="caution">
    <text evidence="2">The sequence shown here is derived from an EMBL/GenBank/DDBJ whole genome shotgun (WGS) entry which is preliminary data.</text>
</comment>
<protein>
    <submittedName>
        <fullName evidence="2">Uncharacterized protein</fullName>
    </submittedName>
</protein>
<feature type="transmembrane region" description="Helical" evidence="1">
    <location>
        <begin position="46"/>
        <end position="69"/>
    </location>
</feature>
<keyword evidence="1" id="KW-0472">Membrane</keyword>
<dbReference type="Proteomes" id="UP001238450">
    <property type="component" value="Unassembled WGS sequence"/>
</dbReference>
<evidence type="ECO:0000313" key="2">
    <source>
        <dbReference type="EMBL" id="MDQ0418968.1"/>
    </source>
</evidence>
<dbReference type="EMBL" id="JAUSUV010000025">
    <property type="protein sequence ID" value="MDQ0418968.1"/>
    <property type="molecule type" value="Genomic_DNA"/>
</dbReference>
<gene>
    <name evidence="2" type="ORF">J2Z48_003192</name>
</gene>
<sequence>MKLYCLEPEVAGGIGENTVFSMETFPNGQQKVSHLHYEFVGWLGDALLETCLCFIVTASLASLIVLASLDINLERWR</sequence>
<accession>A0AAJ1THH6</accession>